<dbReference type="SUPFAM" id="SSF50475">
    <property type="entry name" value="FMN-binding split barrel"/>
    <property type="match status" value="1"/>
</dbReference>
<keyword evidence="3" id="KW-0288">FMN</keyword>
<proteinExistence type="inferred from homology"/>
<dbReference type="RefSeq" id="WP_106659482.1">
    <property type="nucleotide sequence ID" value="NZ_PJEO01000028.1"/>
</dbReference>
<evidence type="ECO:0000256" key="2">
    <source>
        <dbReference type="ARBA" id="ARBA00022630"/>
    </source>
</evidence>
<dbReference type="AlphaFoldDB" id="A0A2N3HK90"/>
<dbReference type="Gene3D" id="2.30.110.10">
    <property type="entry name" value="Electron Transport, Fmn-binding Protein, Chain A"/>
    <property type="match status" value="1"/>
</dbReference>
<keyword evidence="7" id="KW-1185">Reference proteome</keyword>
<comment type="cofactor">
    <cofactor evidence="1">
        <name>FMN</name>
        <dbReference type="ChEBI" id="CHEBI:58210"/>
    </cofactor>
</comment>
<sequence>MITIDPNTAETRLFHQLLLGSVAPRPIALASTVDAKGHVNLSPFSFFNCFSANPPILVFSPARRVRNNTTKHTLENIMETKEVVINIVNHAMVEQTSLSSVEFEKGVDEFIKAGFTATPSKKVVPPRVTESPVSFECQVIEVRPLGHKGGAGHLVICEVLLAHFDETIFDENERISPQKLDAVARMGDNWYCRANGQSLFELPKPGTALAVGFEALPKSVLKSDILTGNNLARLASVEQVPTPTEEEQKALAFQIDDFADRFKDDRTLYKRLVHEKVKYYIEHAHIDLAWKFLLTAEDYSIKNRLWKR</sequence>
<evidence type="ECO:0000313" key="7">
    <source>
        <dbReference type="Proteomes" id="UP000233435"/>
    </source>
</evidence>
<organism evidence="6 7">
    <name type="scientific">Confluentibacter flavum</name>
    <dbReference type="NCBI Taxonomy" id="1909700"/>
    <lineage>
        <taxon>Bacteria</taxon>
        <taxon>Pseudomonadati</taxon>
        <taxon>Bacteroidota</taxon>
        <taxon>Flavobacteriia</taxon>
        <taxon>Flavobacteriales</taxon>
        <taxon>Flavobacteriaceae</taxon>
        <taxon>Confluentibacter</taxon>
    </lineage>
</organism>
<dbReference type="InterPro" id="IPR002563">
    <property type="entry name" value="Flavin_Rdtase-like_dom"/>
</dbReference>
<dbReference type="OrthoDB" id="9794638at2"/>
<accession>A0A2N3HK90</accession>
<dbReference type="PANTHER" id="PTHR33798">
    <property type="entry name" value="FLAVOPROTEIN OXYGENASE"/>
    <property type="match status" value="1"/>
</dbReference>
<protein>
    <submittedName>
        <fullName evidence="6">Flavin reductase</fullName>
    </submittedName>
</protein>
<dbReference type="Pfam" id="PF01613">
    <property type="entry name" value="Flavin_Reduct"/>
    <property type="match status" value="1"/>
</dbReference>
<dbReference type="EMBL" id="PJEO01000028">
    <property type="protein sequence ID" value="PKQ45268.1"/>
    <property type="molecule type" value="Genomic_DNA"/>
</dbReference>
<evidence type="ECO:0000256" key="1">
    <source>
        <dbReference type="ARBA" id="ARBA00001917"/>
    </source>
</evidence>
<comment type="caution">
    <text evidence="6">The sequence shown here is derived from an EMBL/GenBank/DDBJ whole genome shotgun (WGS) entry which is preliminary data.</text>
</comment>
<feature type="domain" description="Flavin reductase like" evidence="5">
    <location>
        <begin position="20"/>
        <end position="171"/>
    </location>
</feature>
<gene>
    <name evidence="6" type="ORF">CSW08_08600</name>
</gene>
<comment type="similarity">
    <text evidence="4">Belongs to the flavoredoxin family.</text>
</comment>
<evidence type="ECO:0000256" key="4">
    <source>
        <dbReference type="ARBA" id="ARBA00038054"/>
    </source>
</evidence>
<evidence type="ECO:0000313" key="6">
    <source>
        <dbReference type="EMBL" id="PKQ45268.1"/>
    </source>
</evidence>
<dbReference type="InterPro" id="IPR012349">
    <property type="entry name" value="Split_barrel_FMN-bd"/>
</dbReference>
<reference evidence="6 7" key="1">
    <citation type="submission" date="2017-12" db="EMBL/GenBank/DDBJ databases">
        <title>Confluentibacter flavum sp. nov., isolated from the saline lake.</title>
        <authorList>
            <person name="Yu L."/>
        </authorList>
    </citation>
    <scope>NUCLEOTIDE SEQUENCE [LARGE SCALE GENOMIC DNA]</scope>
    <source>
        <strain evidence="6 7">3B</strain>
    </source>
</reference>
<dbReference type="SMART" id="SM00903">
    <property type="entry name" value="Flavin_Reduct"/>
    <property type="match status" value="1"/>
</dbReference>
<dbReference type="Proteomes" id="UP000233435">
    <property type="component" value="Unassembled WGS sequence"/>
</dbReference>
<name>A0A2N3HK90_9FLAO</name>
<dbReference type="GO" id="GO:0016646">
    <property type="term" value="F:oxidoreductase activity, acting on the CH-NH group of donors, NAD or NADP as acceptor"/>
    <property type="evidence" value="ECO:0007669"/>
    <property type="project" value="UniProtKB-ARBA"/>
</dbReference>
<evidence type="ECO:0000256" key="3">
    <source>
        <dbReference type="ARBA" id="ARBA00022643"/>
    </source>
</evidence>
<keyword evidence="2" id="KW-0285">Flavoprotein</keyword>
<dbReference type="GO" id="GO:0010181">
    <property type="term" value="F:FMN binding"/>
    <property type="evidence" value="ECO:0007669"/>
    <property type="project" value="InterPro"/>
</dbReference>
<dbReference type="PANTHER" id="PTHR33798:SF5">
    <property type="entry name" value="FLAVIN REDUCTASE LIKE DOMAIN-CONTAINING PROTEIN"/>
    <property type="match status" value="1"/>
</dbReference>
<evidence type="ECO:0000259" key="5">
    <source>
        <dbReference type="SMART" id="SM00903"/>
    </source>
</evidence>